<proteinExistence type="predicted"/>
<evidence type="ECO:0000313" key="1">
    <source>
        <dbReference type="EMBL" id="KAJ1166817.1"/>
    </source>
</evidence>
<dbReference type="AlphaFoldDB" id="A0AAV7SS84"/>
<comment type="caution">
    <text evidence="1">The sequence shown here is derived from an EMBL/GenBank/DDBJ whole genome shotgun (WGS) entry which is preliminary data.</text>
</comment>
<organism evidence="1 2">
    <name type="scientific">Pleurodeles waltl</name>
    <name type="common">Iberian ribbed newt</name>
    <dbReference type="NCBI Taxonomy" id="8319"/>
    <lineage>
        <taxon>Eukaryota</taxon>
        <taxon>Metazoa</taxon>
        <taxon>Chordata</taxon>
        <taxon>Craniata</taxon>
        <taxon>Vertebrata</taxon>
        <taxon>Euteleostomi</taxon>
        <taxon>Amphibia</taxon>
        <taxon>Batrachia</taxon>
        <taxon>Caudata</taxon>
        <taxon>Salamandroidea</taxon>
        <taxon>Salamandridae</taxon>
        <taxon>Pleurodelinae</taxon>
        <taxon>Pleurodeles</taxon>
    </lineage>
</organism>
<dbReference type="EMBL" id="JANPWB010000008">
    <property type="protein sequence ID" value="KAJ1166817.1"/>
    <property type="molecule type" value="Genomic_DNA"/>
</dbReference>
<sequence length="68" mass="8296">MKHFLVVPKLETDVVLDFPRDFLCHDVMTCGCAASQRNPKMFYLRCFQYKRDLCLRVSKRNRLFFRYQ</sequence>
<name>A0AAV7SS84_PLEWA</name>
<protein>
    <submittedName>
        <fullName evidence="1">Uncharacterized protein</fullName>
    </submittedName>
</protein>
<accession>A0AAV7SS84</accession>
<evidence type="ECO:0000313" key="2">
    <source>
        <dbReference type="Proteomes" id="UP001066276"/>
    </source>
</evidence>
<gene>
    <name evidence="1" type="ORF">NDU88_007213</name>
</gene>
<keyword evidence="2" id="KW-1185">Reference proteome</keyword>
<dbReference type="Proteomes" id="UP001066276">
    <property type="component" value="Chromosome 4_2"/>
</dbReference>
<reference evidence="1" key="1">
    <citation type="journal article" date="2022" name="bioRxiv">
        <title>Sequencing and chromosome-scale assembly of the giantPleurodeles waltlgenome.</title>
        <authorList>
            <person name="Brown T."/>
            <person name="Elewa A."/>
            <person name="Iarovenko S."/>
            <person name="Subramanian E."/>
            <person name="Araus A.J."/>
            <person name="Petzold A."/>
            <person name="Susuki M."/>
            <person name="Suzuki K.-i.T."/>
            <person name="Hayashi T."/>
            <person name="Toyoda A."/>
            <person name="Oliveira C."/>
            <person name="Osipova E."/>
            <person name="Leigh N.D."/>
            <person name="Simon A."/>
            <person name="Yun M.H."/>
        </authorList>
    </citation>
    <scope>NUCLEOTIDE SEQUENCE</scope>
    <source>
        <strain evidence="1">20211129_DDA</strain>
        <tissue evidence="1">Liver</tissue>
    </source>
</reference>